<dbReference type="Proteomes" id="UP000182737">
    <property type="component" value="Unassembled WGS sequence"/>
</dbReference>
<dbReference type="InterPro" id="IPR045944">
    <property type="entry name" value="DUF6364"/>
</dbReference>
<organism evidence="1 2">
    <name type="scientific">Treponema bryantii</name>
    <dbReference type="NCBI Taxonomy" id="163"/>
    <lineage>
        <taxon>Bacteria</taxon>
        <taxon>Pseudomonadati</taxon>
        <taxon>Spirochaetota</taxon>
        <taxon>Spirochaetia</taxon>
        <taxon>Spirochaetales</taxon>
        <taxon>Treponemataceae</taxon>
        <taxon>Treponema</taxon>
    </lineage>
</organism>
<protein>
    <submittedName>
        <fullName evidence="1">Uncharacterized protein</fullName>
    </submittedName>
</protein>
<dbReference type="EMBL" id="FORI01000011">
    <property type="protein sequence ID" value="SFJ02532.1"/>
    <property type="molecule type" value="Genomic_DNA"/>
</dbReference>
<evidence type="ECO:0000313" key="1">
    <source>
        <dbReference type="EMBL" id="SFJ02532.1"/>
    </source>
</evidence>
<sequence>MDTKLTLKLKDDSISRAKKYVSSIGTSLSAIVEDFFDGLTLQQQEGEFKYSPLVNELSGIIQLDENYDYKADYASYLDQKYE</sequence>
<dbReference type="RefSeq" id="WP_074933331.1">
    <property type="nucleotide sequence ID" value="NZ_FORI01000011.1"/>
</dbReference>
<name>A0A1I3N018_9SPIR</name>
<dbReference type="AlphaFoldDB" id="A0A1I3N018"/>
<accession>A0A1I3N018</accession>
<proteinExistence type="predicted"/>
<dbReference type="OrthoDB" id="6198066at2"/>
<gene>
    <name evidence="1" type="ORF">SAMN04487775_11175</name>
</gene>
<reference evidence="2" key="1">
    <citation type="submission" date="2016-10" db="EMBL/GenBank/DDBJ databases">
        <authorList>
            <person name="Varghese N."/>
            <person name="Submissions S."/>
        </authorList>
    </citation>
    <scope>NUCLEOTIDE SEQUENCE [LARGE SCALE GENOMIC DNA]</scope>
    <source>
        <strain evidence="2">XBD1002</strain>
    </source>
</reference>
<evidence type="ECO:0000313" key="2">
    <source>
        <dbReference type="Proteomes" id="UP000182737"/>
    </source>
</evidence>
<keyword evidence="2" id="KW-1185">Reference proteome</keyword>
<dbReference type="Pfam" id="PF19891">
    <property type="entry name" value="DUF6364"/>
    <property type="match status" value="1"/>
</dbReference>